<accession>A0A6J6ULH6</accession>
<proteinExistence type="predicted"/>
<dbReference type="AlphaFoldDB" id="A0A6J6ULH6"/>
<protein>
    <submittedName>
        <fullName evidence="2">Unannotated protein</fullName>
    </submittedName>
</protein>
<reference evidence="2" key="1">
    <citation type="submission" date="2020-05" db="EMBL/GenBank/DDBJ databases">
        <authorList>
            <person name="Chiriac C."/>
            <person name="Salcher M."/>
            <person name="Ghai R."/>
            <person name="Kavagutti S V."/>
        </authorList>
    </citation>
    <scope>NUCLEOTIDE SEQUENCE</scope>
</reference>
<organism evidence="2">
    <name type="scientific">freshwater metagenome</name>
    <dbReference type="NCBI Taxonomy" id="449393"/>
    <lineage>
        <taxon>unclassified sequences</taxon>
        <taxon>metagenomes</taxon>
        <taxon>ecological metagenomes</taxon>
    </lineage>
</organism>
<name>A0A6J6ULH6_9ZZZZ</name>
<dbReference type="EMBL" id="CAEZYZ010000237">
    <property type="protein sequence ID" value="CAB4760095.1"/>
    <property type="molecule type" value="Genomic_DNA"/>
</dbReference>
<dbReference type="EMBL" id="CAEZYW010000193">
    <property type="protein sequence ID" value="CAB4749408.1"/>
    <property type="molecule type" value="Genomic_DNA"/>
</dbReference>
<evidence type="ECO:0000313" key="2">
    <source>
        <dbReference type="EMBL" id="CAB4760095.1"/>
    </source>
</evidence>
<sequence>MESDAGGPGLGIDLRRIIGRRLRLVIRAIHEAHPLLDALGIAQPRLRRMRVDLLGRGRVAPFVIRLVDRRELVRRVLIGLGIERLGP</sequence>
<gene>
    <name evidence="1" type="ORF">UFOPK2786_01207</name>
    <name evidence="2" type="ORF">UFOPK2810_01301</name>
</gene>
<evidence type="ECO:0000313" key="1">
    <source>
        <dbReference type="EMBL" id="CAB4749408.1"/>
    </source>
</evidence>